<dbReference type="EMBL" id="JAENIL010000112">
    <property type="protein sequence ID" value="MBK1880659.1"/>
    <property type="molecule type" value="Genomic_DNA"/>
</dbReference>
<comment type="caution">
    <text evidence="3">The sequence shown here is derived from an EMBL/GenBank/DDBJ whole genome shotgun (WGS) entry which is preliminary data.</text>
</comment>
<organism evidence="3 4">
    <name type="scientific">Pelagicoccus mobilis</name>
    <dbReference type="NCBI Taxonomy" id="415221"/>
    <lineage>
        <taxon>Bacteria</taxon>
        <taxon>Pseudomonadati</taxon>
        <taxon>Verrucomicrobiota</taxon>
        <taxon>Opitutia</taxon>
        <taxon>Puniceicoccales</taxon>
        <taxon>Pelagicoccaceae</taxon>
        <taxon>Pelagicoccus</taxon>
    </lineage>
</organism>
<dbReference type="PROSITE" id="PS51257">
    <property type="entry name" value="PROKAR_LIPOPROTEIN"/>
    <property type="match status" value="1"/>
</dbReference>
<sequence>MKIRIYALVSSFLLVSACSTTSQVQQDADTKSARTESSQKEEEEKAKEVIYRSFWRPNLPEELTALLKENPTPSDLKKHIEEQGIKTENTLIDKTEDLVTYEFLPLGSSVFQISNKLYYKSSTGEFWVSIYNPFLGIRFYGPGKINFDAEVNIGEQSD</sequence>
<evidence type="ECO:0000256" key="2">
    <source>
        <dbReference type="SAM" id="SignalP"/>
    </source>
</evidence>
<accession>A0A934S7A2</accession>
<protein>
    <recommendedName>
        <fullName evidence="5">Lipoprotein</fullName>
    </recommendedName>
</protein>
<feature type="signal peptide" evidence="2">
    <location>
        <begin position="1"/>
        <end position="22"/>
    </location>
</feature>
<dbReference type="RefSeq" id="WP_200359859.1">
    <property type="nucleotide sequence ID" value="NZ_JAENIL010000112.1"/>
</dbReference>
<evidence type="ECO:0000256" key="1">
    <source>
        <dbReference type="SAM" id="MobiDB-lite"/>
    </source>
</evidence>
<feature type="region of interest" description="Disordered" evidence="1">
    <location>
        <begin position="25"/>
        <end position="44"/>
    </location>
</feature>
<reference evidence="3" key="1">
    <citation type="submission" date="2021-01" db="EMBL/GenBank/DDBJ databases">
        <title>Modified the classification status of verrucomicrobia.</title>
        <authorList>
            <person name="Feng X."/>
        </authorList>
    </citation>
    <scope>NUCLEOTIDE SEQUENCE</scope>
    <source>
        <strain evidence="3">KCTC 13126</strain>
    </source>
</reference>
<feature type="compositionally biased region" description="Basic and acidic residues" evidence="1">
    <location>
        <begin position="28"/>
        <end position="44"/>
    </location>
</feature>
<proteinExistence type="predicted"/>
<keyword evidence="2" id="KW-0732">Signal</keyword>
<name>A0A934S7A2_9BACT</name>
<evidence type="ECO:0000313" key="3">
    <source>
        <dbReference type="EMBL" id="MBK1880659.1"/>
    </source>
</evidence>
<feature type="chain" id="PRO_5037458191" description="Lipoprotein" evidence="2">
    <location>
        <begin position="23"/>
        <end position="158"/>
    </location>
</feature>
<dbReference type="Proteomes" id="UP000617628">
    <property type="component" value="Unassembled WGS sequence"/>
</dbReference>
<dbReference type="AlphaFoldDB" id="A0A934S7A2"/>
<keyword evidence="4" id="KW-1185">Reference proteome</keyword>
<evidence type="ECO:0000313" key="4">
    <source>
        <dbReference type="Proteomes" id="UP000617628"/>
    </source>
</evidence>
<gene>
    <name evidence="3" type="ORF">JIN87_27480</name>
</gene>
<evidence type="ECO:0008006" key="5">
    <source>
        <dbReference type="Google" id="ProtNLM"/>
    </source>
</evidence>